<accession>A0AAF1BLD4</accession>
<evidence type="ECO:0000256" key="4">
    <source>
        <dbReference type="ARBA" id="ARBA00013950"/>
    </source>
</evidence>
<evidence type="ECO:0000256" key="7">
    <source>
        <dbReference type="ARBA" id="ARBA00022737"/>
    </source>
</evidence>
<keyword evidence="11" id="KW-1185">Reference proteome</keyword>
<reference evidence="10" key="1">
    <citation type="submission" date="2023-10" db="EMBL/GenBank/DDBJ databases">
        <authorList>
            <person name="Noh H."/>
        </authorList>
    </citation>
    <scope>NUCLEOTIDE SEQUENCE</scope>
    <source>
        <strain evidence="10">DUCC4014</strain>
    </source>
</reference>
<dbReference type="Proteomes" id="UP000827549">
    <property type="component" value="Chromosome 7"/>
</dbReference>
<evidence type="ECO:0000256" key="8">
    <source>
        <dbReference type="PROSITE-ProRule" id="PRU00524"/>
    </source>
</evidence>
<keyword evidence="5" id="KW-0686">Riboflavin biosynthesis</keyword>
<feature type="repeat" description="Lumazine-binding" evidence="8">
    <location>
        <begin position="100"/>
        <end position="201"/>
    </location>
</feature>
<dbReference type="CDD" id="cd00402">
    <property type="entry name" value="Riboflavin_synthase_like"/>
    <property type="match status" value="1"/>
</dbReference>
<dbReference type="Pfam" id="PF00677">
    <property type="entry name" value="Lum_binding"/>
    <property type="match status" value="2"/>
</dbReference>
<dbReference type="PIRSF" id="PIRSF000498">
    <property type="entry name" value="Riboflavin_syn_A"/>
    <property type="match status" value="1"/>
</dbReference>
<dbReference type="PROSITE" id="PS51177">
    <property type="entry name" value="LUMAZINE_BIND"/>
    <property type="match status" value="2"/>
</dbReference>
<name>A0AAF1BLD4_9TREE</name>
<evidence type="ECO:0000259" key="9">
    <source>
        <dbReference type="PROSITE" id="PS51177"/>
    </source>
</evidence>
<proteinExistence type="predicted"/>
<comment type="function">
    <text evidence="1">Catalyzes the dismutation of two molecules of 6,7-dimethyl-8-ribityllumazine, resulting in the formation of riboflavin and 5-amino-6-(D-ribitylamino)uracil.</text>
</comment>
<feature type="domain" description="Lumazine-binding" evidence="9">
    <location>
        <begin position="1"/>
        <end position="99"/>
    </location>
</feature>
<dbReference type="Gene3D" id="2.40.30.20">
    <property type="match status" value="2"/>
</dbReference>
<dbReference type="PANTHER" id="PTHR21098">
    <property type="entry name" value="RIBOFLAVIN SYNTHASE ALPHA CHAIN"/>
    <property type="match status" value="1"/>
</dbReference>
<dbReference type="GO" id="GO:0004746">
    <property type="term" value="F:riboflavin synthase activity"/>
    <property type="evidence" value="ECO:0007669"/>
    <property type="project" value="UniProtKB-EC"/>
</dbReference>
<keyword evidence="6" id="KW-0808">Transferase</keyword>
<dbReference type="InterPro" id="IPR017938">
    <property type="entry name" value="Riboflavin_synthase-like_b-brl"/>
</dbReference>
<dbReference type="FunFam" id="2.40.30.20:FF:000004">
    <property type="entry name" value="Riboflavin synthase, alpha subunit"/>
    <property type="match status" value="1"/>
</dbReference>
<dbReference type="NCBIfam" id="NF006767">
    <property type="entry name" value="PRK09289.1"/>
    <property type="match status" value="1"/>
</dbReference>
<evidence type="ECO:0000256" key="1">
    <source>
        <dbReference type="ARBA" id="ARBA00002803"/>
    </source>
</evidence>
<dbReference type="NCBIfam" id="TIGR00187">
    <property type="entry name" value="ribE"/>
    <property type="match status" value="1"/>
</dbReference>
<dbReference type="InterPro" id="IPR026017">
    <property type="entry name" value="Lumazine-bd_dom"/>
</dbReference>
<dbReference type="GO" id="GO:0009231">
    <property type="term" value="P:riboflavin biosynthetic process"/>
    <property type="evidence" value="ECO:0007669"/>
    <property type="project" value="UniProtKB-KW"/>
</dbReference>
<dbReference type="GeneID" id="87812365"/>
<evidence type="ECO:0000256" key="3">
    <source>
        <dbReference type="ARBA" id="ARBA00012827"/>
    </source>
</evidence>
<dbReference type="SUPFAM" id="SSF63380">
    <property type="entry name" value="Riboflavin synthase domain-like"/>
    <property type="match status" value="2"/>
</dbReference>
<evidence type="ECO:0000313" key="11">
    <source>
        <dbReference type="Proteomes" id="UP000827549"/>
    </source>
</evidence>
<dbReference type="InterPro" id="IPR023366">
    <property type="entry name" value="ATP_synth_asu-like_sf"/>
</dbReference>
<sequence>MFTGLVEHVATISHVEPSTATTEHIITLSDAAPILGDCHIGDSICVNGACLTVLEFDADSFKVGLAPETLDRTYLGNLVAGDKVNCERAMAAHTRFGGHVVQGHVDAVATIKAAVPDGASIRYTFAFPEDAAHLMPFVVEKGFITVDGASLTLTQIDDATLSFGIMLIAHSQSKLTLTNKKVGDPVNIETDCVGKYILGSESRIAGLVERVVDRRLAELGVLTQKAA</sequence>
<keyword evidence="7" id="KW-0677">Repeat</keyword>
<dbReference type="EC" id="2.5.1.9" evidence="3"/>
<organism evidence="10 11">
    <name type="scientific">Vanrija pseudolonga</name>
    <dbReference type="NCBI Taxonomy" id="143232"/>
    <lineage>
        <taxon>Eukaryota</taxon>
        <taxon>Fungi</taxon>
        <taxon>Dikarya</taxon>
        <taxon>Basidiomycota</taxon>
        <taxon>Agaricomycotina</taxon>
        <taxon>Tremellomycetes</taxon>
        <taxon>Trichosporonales</taxon>
        <taxon>Trichosporonaceae</taxon>
        <taxon>Vanrija</taxon>
    </lineage>
</organism>
<feature type="domain" description="Lumazine-binding" evidence="9">
    <location>
        <begin position="100"/>
        <end position="201"/>
    </location>
</feature>
<feature type="repeat" description="Lumazine-binding" evidence="8">
    <location>
        <begin position="1"/>
        <end position="99"/>
    </location>
</feature>
<dbReference type="EMBL" id="CP086720">
    <property type="protein sequence ID" value="WOO85706.1"/>
    <property type="molecule type" value="Genomic_DNA"/>
</dbReference>
<dbReference type="PANTHER" id="PTHR21098:SF0">
    <property type="entry name" value="RIBOFLAVIN SYNTHASE"/>
    <property type="match status" value="1"/>
</dbReference>
<protein>
    <recommendedName>
        <fullName evidence="4">Riboflavin synthase</fullName>
        <ecNumber evidence="3">2.5.1.9</ecNumber>
    </recommendedName>
</protein>
<dbReference type="RefSeq" id="XP_062631732.1">
    <property type="nucleotide sequence ID" value="XM_062775748.1"/>
</dbReference>
<dbReference type="InterPro" id="IPR001783">
    <property type="entry name" value="Lumazine-bd"/>
</dbReference>
<gene>
    <name evidence="10" type="primary">rib5</name>
    <name evidence="10" type="ORF">LOC62_07G009202</name>
</gene>
<evidence type="ECO:0000256" key="6">
    <source>
        <dbReference type="ARBA" id="ARBA00022679"/>
    </source>
</evidence>
<evidence type="ECO:0000256" key="5">
    <source>
        <dbReference type="ARBA" id="ARBA00022619"/>
    </source>
</evidence>
<evidence type="ECO:0000256" key="2">
    <source>
        <dbReference type="ARBA" id="ARBA00004887"/>
    </source>
</evidence>
<comment type="pathway">
    <text evidence="2">Cofactor biosynthesis; riboflavin biosynthesis; riboflavin from 2-hydroxy-3-oxobutyl phosphate and 5-amino-6-(D-ribitylamino)uracil: step 2/2.</text>
</comment>
<dbReference type="AlphaFoldDB" id="A0AAF1BLD4"/>
<evidence type="ECO:0000313" key="10">
    <source>
        <dbReference type="EMBL" id="WOO85706.1"/>
    </source>
</evidence>